<comment type="cofactor">
    <cofactor evidence="1">
        <name>heme</name>
        <dbReference type="ChEBI" id="CHEBI:30413"/>
    </cofactor>
</comment>
<dbReference type="PANTHER" id="PTHR24300">
    <property type="entry name" value="CYTOCHROME P450 508A4-RELATED"/>
    <property type="match status" value="1"/>
</dbReference>
<evidence type="ECO:0000256" key="9">
    <source>
        <dbReference type="ARBA" id="ARBA00022848"/>
    </source>
</evidence>
<dbReference type="PROSITE" id="PS00086">
    <property type="entry name" value="CYTOCHROME_P450"/>
    <property type="match status" value="1"/>
</dbReference>
<reference evidence="16" key="1">
    <citation type="submission" date="2021-06" db="EMBL/GenBank/DDBJ databases">
        <authorList>
            <person name="Hodson N. C."/>
            <person name="Mongue J. A."/>
            <person name="Jaron S. K."/>
        </authorList>
    </citation>
    <scope>NUCLEOTIDE SEQUENCE</scope>
</reference>
<name>A0A8J2J4B1_9HEXA</name>
<proteinExistence type="inferred from homology"/>
<dbReference type="GO" id="GO:0020037">
    <property type="term" value="F:heme binding"/>
    <property type="evidence" value="ECO:0007669"/>
    <property type="project" value="InterPro"/>
</dbReference>
<comment type="similarity">
    <text evidence="5">Belongs to the cytochrome P450 family.</text>
</comment>
<evidence type="ECO:0000256" key="5">
    <source>
        <dbReference type="ARBA" id="ARBA00010617"/>
    </source>
</evidence>
<evidence type="ECO:0000256" key="12">
    <source>
        <dbReference type="ARBA" id="ARBA00023033"/>
    </source>
</evidence>
<dbReference type="AlphaFoldDB" id="A0A8J2J4B1"/>
<dbReference type="GO" id="GO:0006082">
    <property type="term" value="P:organic acid metabolic process"/>
    <property type="evidence" value="ECO:0007669"/>
    <property type="project" value="TreeGrafter"/>
</dbReference>
<evidence type="ECO:0008006" key="18">
    <source>
        <dbReference type="Google" id="ProtNLM"/>
    </source>
</evidence>
<dbReference type="GO" id="GO:0006805">
    <property type="term" value="P:xenobiotic metabolic process"/>
    <property type="evidence" value="ECO:0007669"/>
    <property type="project" value="TreeGrafter"/>
</dbReference>
<dbReference type="PANTHER" id="PTHR24300:SF375">
    <property type="entry name" value="CYTOCHROME P450 FAMILY"/>
    <property type="match status" value="1"/>
</dbReference>
<keyword evidence="11" id="KW-0408">Iron</keyword>
<keyword evidence="13" id="KW-0472">Membrane</keyword>
<sequence>MPIQRSPNKSQPKITIFTSQANKRKAESQPDSSKICETPNKISRNSPTLSENMDISSLWSKIEAKLDKSNKELGDLISKAESNLTSHFESKIGEVSNQCNALQTQVQTQSQLIQKLQQDNETLHLMLRQNNAQTKLIKTGSKTYDQTTVSKARELLLQFKELQKEGLHTREDLTKTEASNQYALRQLVKVKKSKGENPKWVGRNVRIGDKMFSARNGSIIEVNTATSNTERKSSEEWNSCPNSQWPHQLRETAVENIPGPRFALPLVGHLPFVSDQPHKTFLKWKKVYGPIFSVQLGHLRTVVLNDLKLIKEAYKMPEFMGRPPQAVFERASDKKGIGFVSGPDVFEQRNFFVKCARQFCYNDRGHFESKIQDEISHVLSKIGENVNQPCKMEHFFSIPTINALWSFLVGERFEHSDPKIKHLVKCASDYLSMDGIAAKLGYFVTVAAKLFPDFTGLTKQLKGGFSVYGFIDQEWKKGCSSRVPGQPRNYKEAWMDKFETASTNSSFHPSRNYFPATLGDILLAAVETTAATIDWAVIYLAMNPEHQKKLQDELDSVVGNRDLLALDDRPQLPYMEAVIHEVLRISSLGAFGLLHYTTEDCQFQGFSIPDKTCIIGNLYAVHHDPEIWESPQVFRPERFLDESNALINTEKIVPFSTGKRYCIGESIARDELFLFIANIFYKFNLICTENKPDLNPCQGVTSPPKPYEVIFIRRQN</sequence>
<feature type="compositionally biased region" description="Polar residues" evidence="15">
    <location>
        <begin position="1"/>
        <end position="21"/>
    </location>
</feature>
<dbReference type="GO" id="GO:0005506">
    <property type="term" value="F:iron ion binding"/>
    <property type="evidence" value="ECO:0007669"/>
    <property type="project" value="InterPro"/>
</dbReference>
<keyword evidence="17" id="KW-1185">Reference proteome</keyword>
<dbReference type="InterPro" id="IPR001128">
    <property type="entry name" value="Cyt_P450"/>
</dbReference>
<protein>
    <recommendedName>
        <fullName evidence="18">Cytochrome P450</fullName>
    </recommendedName>
</protein>
<evidence type="ECO:0000256" key="1">
    <source>
        <dbReference type="ARBA" id="ARBA00001971"/>
    </source>
</evidence>
<evidence type="ECO:0000313" key="16">
    <source>
        <dbReference type="EMBL" id="CAG7679455.1"/>
    </source>
</evidence>
<comment type="subcellular location">
    <subcellularLocation>
        <location evidence="4">Endoplasmic reticulum membrane</location>
        <topology evidence="4">Peripheral membrane protein</topology>
    </subcellularLocation>
    <subcellularLocation>
        <location evidence="3">Microsome membrane</location>
        <topology evidence="3">Peripheral membrane protein</topology>
    </subcellularLocation>
</comment>
<dbReference type="EMBL" id="CAJVCH010015537">
    <property type="protein sequence ID" value="CAG7679455.1"/>
    <property type="molecule type" value="Genomic_DNA"/>
</dbReference>
<dbReference type="GO" id="GO:0016712">
    <property type="term" value="F:oxidoreductase activity, acting on paired donors, with incorporation or reduction of molecular oxygen, reduced flavin or flavoprotein as one donor, and incorporation of one atom of oxygen"/>
    <property type="evidence" value="ECO:0007669"/>
    <property type="project" value="TreeGrafter"/>
</dbReference>
<dbReference type="FunFam" id="1.10.630.10:FF:000238">
    <property type="entry name" value="Cytochrome P450 2A6"/>
    <property type="match status" value="1"/>
</dbReference>
<keyword evidence="12" id="KW-0503">Monooxygenase</keyword>
<dbReference type="InterPro" id="IPR017972">
    <property type="entry name" value="Cyt_P450_CS"/>
</dbReference>
<feature type="compositionally biased region" description="Polar residues" evidence="15">
    <location>
        <begin position="40"/>
        <end position="49"/>
    </location>
</feature>
<dbReference type="GO" id="GO:0005789">
    <property type="term" value="C:endoplasmic reticulum membrane"/>
    <property type="evidence" value="ECO:0007669"/>
    <property type="project" value="UniProtKB-SubCell"/>
</dbReference>
<evidence type="ECO:0000256" key="15">
    <source>
        <dbReference type="SAM" id="MobiDB-lite"/>
    </source>
</evidence>
<dbReference type="OrthoDB" id="1055148at2759"/>
<keyword evidence="8" id="KW-0256">Endoplasmic reticulum</keyword>
<comment type="function">
    <text evidence="2">May be involved in the metabolism of insect hormones and in the breakdown of synthetic insecticides.</text>
</comment>
<feature type="region of interest" description="Disordered" evidence="15">
    <location>
        <begin position="1"/>
        <end position="49"/>
    </location>
</feature>
<evidence type="ECO:0000256" key="3">
    <source>
        <dbReference type="ARBA" id="ARBA00004174"/>
    </source>
</evidence>
<keyword evidence="10" id="KW-0560">Oxidoreductase</keyword>
<comment type="caution">
    <text evidence="16">The sequence shown here is derived from an EMBL/GenBank/DDBJ whole genome shotgun (WGS) entry which is preliminary data.</text>
</comment>
<dbReference type="CDD" id="cd20617">
    <property type="entry name" value="CYP1_2-like"/>
    <property type="match status" value="1"/>
</dbReference>
<evidence type="ECO:0000256" key="2">
    <source>
        <dbReference type="ARBA" id="ARBA00003690"/>
    </source>
</evidence>
<organism evidence="16 17">
    <name type="scientific">Allacma fusca</name>
    <dbReference type="NCBI Taxonomy" id="39272"/>
    <lineage>
        <taxon>Eukaryota</taxon>
        <taxon>Metazoa</taxon>
        <taxon>Ecdysozoa</taxon>
        <taxon>Arthropoda</taxon>
        <taxon>Hexapoda</taxon>
        <taxon>Collembola</taxon>
        <taxon>Symphypleona</taxon>
        <taxon>Sminthuridae</taxon>
        <taxon>Allacma</taxon>
    </lineage>
</organism>
<evidence type="ECO:0000256" key="6">
    <source>
        <dbReference type="ARBA" id="ARBA00022617"/>
    </source>
</evidence>
<evidence type="ECO:0000256" key="11">
    <source>
        <dbReference type="ARBA" id="ARBA00023004"/>
    </source>
</evidence>
<keyword evidence="7" id="KW-0479">Metal-binding</keyword>
<evidence type="ECO:0000256" key="10">
    <source>
        <dbReference type="ARBA" id="ARBA00023002"/>
    </source>
</evidence>
<evidence type="ECO:0000256" key="4">
    <source>
        <dbReference type="ARBA" id="ARBA00004406"/>
    </source>
</evidence>
<accession>A0A8J2J4B1</accession>
<keyword evidence="9" id="KW-0492">Microsome</keyword>
<dbReference type="InterPro" id="IPR050182">
    <property type="entry name" value="Cytochrome_P450_fam2"/>
</dbReference>
<evidence type="ECO:0000256" key="13">
    <source>
        <dbReference type="ARBA" id="ARBA00023136"/>
    </source>
</evidence>
<evidence type="ECO:0000256" key="8">
    <source>
        <dbReference type="ARBA" id="ARBA00022824"/>
    </source>
</evidence>
<dbReference type="Proteomes" id="UP000708208">
    <property type="component" value="Unassembled WGS sequence"/>
</dbReference>
<evidence type="ECO:0000256" key="7">
    <source>
        <dbReference type="ARBA" id="ARBA00022723"/>
    </source>
</evidence>
<gene>
    <name evidence="16" type="ORF">AFUS01_LOCUS2685</name>
</gene>
<keyword evidence="6" id="KW-0349">Heme</keyword>
<evidence type="ECO:0000313" key="17">
    <source>
        <dbReference type="Proteomes" id="UP000708208"/>
    </source>
</evidence>
<dbReference type="Pfam" id="PF00067">
    <property type="entry name" value="p450"/>
    <property type="match status" value="1"/>
</dbReference>
<feature type="coiled-coil region" evidence="14">
    <location>
        <begin position="99"/>
        <end position="133"/>
    </location>
</feature>
<evidence type="ECO:0000256" key="14">
    <source>
        <dbReference type="SAM" id="Coils"/>
    </source>
</evidence>
<keyword evidence="14" id="KW-0175">Coiled coil</keyword>